<dbReference type="Pfam" id="PF20789">
    <property type="entry name" value="4HBT_3C"/>
    <property type="match status" value="1"/>
</dbReference>
<protein>
    <submittedName>
        <fullName evidence="2">Acyl-CoA thioesterase</fullName>
    </submittedName>
</protein>
<evidence type="ECO:0000259" key="1">
    <source>
        <dbReference type="Pfam" id="PF20789"/>
    </source>
</evidence>
<evidence type="ECO:0000313" key="2">
    <source>
        <dbReference type="EMBL" id="RAK55015.1"/>
    </source>
</evidence>
<proteinExistence type="predicted"/>
<dbReference type="InterPro" id="IPR042171">
    <property type="entry name" value="Acyl-CoA_hotdog"/>
</dbReference>
<feature type="domain" description="Acyl-CoA thioesterase-like C-terminal" evidence="1">
    <location>
        <begin position="128"/>
        <end position="264"/>
    </location>
</feature>
<dbReference type="SUPFAM" id="SSF54637">
    <property type="entry name" value="Thioesterase/thiol ester dehydrase-isomerase"/>
    <property type="match status" value="2"/>
</dbReference>
<comment type="caution">
    <text evidence="2">The sequence shown here is derived from an EMBL/GenBank/DDBJ whole genome shotgun (WGS) entry which is preliminary data.</text>
</comment>
<dbReference type="Proteomes" id="UP000249254">
    <property type="component" value="Unassembled WGS sequence"/>
</dbReference>
<reference evidence="3" key="1">
    <citation type="submission" date="2018-05" db="EMBL/GenBank/DDBJ databases">
        <authorList>
            <person name="Li X."/>
        </authorList>
    </citation>
    <scope>NUCLEOTIDE SEQUENCE [LARGE SCALE GENOMIC DNA]</scope>
    <source>
        <strain evidence="3">LX32</strain>
    </source>
</reference>
<dbReference type="Gene3D" id="2.40.160.210">
    <property type="entry name" value="Acyl-CoA thioesterase, double hotdog domain"/>
    <property type="match status" value="1"/>
</dbReference>
<accession>A0A328AKT7</accession>
<dbReference type="OrthoDB" id="3214314at2"/>
<evidence type="ECO:0000313" key="3">
    <source>
        <dbReference type="Proteomes" id="UP000249254"/>
    </source>
</evidence>
<dbReference type="EMBL" id="QFYQ01000001">
    <property type="protein sequence ID" value="RAK55015.1"/>
    <property type="molecule type" value="Genomic_DNA"/>
</dbReference>
<keyword evidence="3" id="KW-1185">Reference proteome</keyword>
<dbReference type="InterPro" id="IPR049450">
    <property type="entry name" value="ACOT8-like_C"/>
</dbReference>
<dbReference type="AlphaFoldDB" id="A0A328AKT7"/>
<dbReference type="RefSeq" id="WP_111528765.1">
    <property type="nucleotide sequence ID" value="NZ_JBHRSG010000003.1"/>
</dbReference>
<organism evidence="2 3">
    <name type="scientific">Phenylobacterium soli</name>
    <dbReference type="NCBI Taxonomy" id="2170551"/>
    <lineage>
        <taxon>Bacteria</taxon>
        <taxon>Pseudomonadati</taxon>
        <taxon>Pseudomonadota</taxon>
        <taxon>Alphaproteobacteria</taxon>
        <taxon>Caulobacterales</taxon>
        <taxon>Caulobacteraceae</taxon>
        <taxon>Phenylobacterium</taxon>
    </lineage>
</organism>
<sequence length="273" mass="30036">MDQPHFFDLRPTHNPHRWYMPLSPAVCVGPPGNMFMFGGVGLASAISAMERTCGRPVIWATAQYLSYARPPSVVDLDVWTPAEGKYNTQARVVGHVDDKEIFTVNAALGSRPSELSQQWLEMPEAPRPEDCEVSEHWRGAEEGLHSRIEVRVAKGNYGMGRVGNPEADGRSLLWIRPRERFAIDASMLAVMADFVPSGIGNALGKNAGGNSLDNTIRVRRIVPTEWVLCDIRIHGVHGGFGHGAMYLFAQDGELMATASQSVIVRVRESSADR</sequence>
<name>A0A328AKT7_9CAUL</name>
<gene>
    <name evidence="2" type="ORF">DJ017_11000</name>
</gene>
<dbReference type="InterPro" id="IPR029069">
    <property type="entry name" value="HotDog_dom_sf"/>
</dbReference>